<evidence type="ECO:0000313" key="1">
    <source>
        <dbReference type="EMBL" id="MPC18217.1"/>
    </source>
</evidence>
<organism evidence="1 2">
    <name type="scientific">Portunus trituberculatus</name>
    <name type="common">Swimming crab</name>
    <name type="synonym">Neptunus trituberculatus</name>
    <dbReference type="NCBI Taxonomy" id="210409"/>
    <lineage>
        <taxon>Eukaryota</taxon>
        <taxon>Metazoa</taxon>
        <taxon>Ecdysozoa</taxon>
        <taxon>Arthropoda</taxon>
        <taxon>Crustacea</taxon>
        <taxon>Multicrustacea</taxon>
        <taxon>Malacostraca</taxon>
        <taxon>Eumalacostraca</taxon>
        <taxon>Eucarida</taxon>
        <taxon>Decapoda</taxon>
        <taxon>Pleocyemata</taxon>
        <taxon>Brachyura</taxon>
        <taxon>Eubrachyura</taxon>
        <taxon>Portunoidea</taxon>
        <taxon>Portunidae</taxon>
        <taxon>Portuninae</taxon>
        <taxon>Portunus</taxon>
    </lineage>
</organism>
<comment type="caution">
    <text evidence="1">The sequence shown here is derived from an EMBL/GenBank/DDBJ whole genome shotgun (WGS) entry which is preliminary data.</text>
</comment>
<dbReference type="EMBL" id="VSRR010000659">
    <property type="protein sequence ID" value="MPC18217.1"/>
    <property type="molecule type" value="Genomic_DNA"/>
</dbReference>
<evidence type="ECO:0000313" key="2">
    <source>
        <dbReference type="Proteomes" id="UP000324222"/>
    </source>
</evidence>
<protein>
    <submittedName>
        <fullName evidence="1">Uncharacterized protein</fullName>
    </submittedName>
</protein>
<name>A0A5B7DAE1_PORTR</name>
<gene>
    <name evidence="1" type="ORF">E2C01_011096</name>
</gene>
<proteinExistence type="predicted"/>
<accession>A0A5B7DAE1</accession>
<reference evidence="1 2" key="1">
    <citation type="submission" date="2019-05" db="EMBL/GenBank/DDBJ databases">
        <title>Another draft genome of Portunus trituberculatus and its Hox gene families provides insights of decapod evolution.</title>
        <authorList>
            <person name="Jeong J.-H."/>
            <person name="Song I."/>
            <person name="Kim S."/>
            <person name="Choi T."/>
            <person name="Kim D."/>
            <person name="Ryu S."/>
            <person name="Kim W."/>
        </authorList>
    </citation>
    <scope>NUCLEOTIDE SEQUENCE [LARGE SCALE GENOMIC DNA]</scope>
    <source>
        <tissue evidence="1">Muscle</tissue>
    </source>
</reference>
<sequence length="94" mass="10013">MVEQCRLGRGKRRGAGRGETLQADVSPCTLARAALLVLGAVAVRSAGALLFGVTISQEKRSRGPTGLRNKASDSLLSYSCYSRCLLSILRTTFP</sequence>
<keyword evidence="2" id="KW-1185">Reference proteome</keyword>
<dbReference type="Proteomes" id="UP000324222">
    <property type="component" value="Unassembled WGS sequence"/>
</dbReference>
<dbReference type="AlphaFoldDB" id="A0A5B7DAE1"/>